<gene>
    <name evidence="4" type="ORF">ING2E5A_0376</name>
</gene>
<evidence type="ECO:0000313" key="5">
    <source>
        <dbReference type="Proteomes" id="UP000178485"/>
    </source>
</evidence>
<dbReference type="PANTHER" id="PTHR22953:SF153">
    <property type="entry name" value="PURPLE ACID PHOSPHATASE"/>
    <property type="match status" value="1"/>
</dbReference>
<dbReference type="Pfam" id="PF07691">
    <property type="entry name" value="PA14"/>
    <property type="match status" value="1"/>
</dbReference>
<feature type="signal peptide" evidence="2">
    <location>
        <begin position="1"/>
        <end position="20"/>
    </location>
</feature>
<evidence type="ECO:0000259" key="3">
    <source>
        <dbReference type="PROSITE" id="PS51820"/>
    </source>
</evidence>
<dbReference type="STRING" id="1642646.ING2E5A_0376"/>
<dbReference type="GO" id="GO:0046872">
    <property type="term" value="F:metal ion binding"/>
    <property type="evidence" value="ECO:0007669"/>
    <property type="project" value="InterPro"/>
</dbReference>
<sequence length="611" mass="69877">MKTINSCILLVLLLAVPLAAQNRFVVEPYLQSPTMQSMKVMWETSLPSRSVLFLAEAKHNTLQPEFNEIGTEAAETTMHSVEIKGLDFGSHYIYQAASVTGTDTLWGPVSRFSLPDYMNEPIVSIVFSDTQKNPSLLGHFATLFAREAPSFLLHTGDLVESGPNKSNWTDQFFYPLRNLLRYYPLYPVLGNHEGNTPFFYQYFDLPEPEWFYTQKKGNALFVFVNTNIDILPGSKQYRLLEKALAESSETWKIVLHHHPVYVSSGYYNSITQKVVTGDPNLPHLRSLYETYGVDLVFNGHIHNYERTMPIFREKIDSERGVVYLTIGGGGGKLDETAITRTWYMAEAKSRHHFIKLRIWDRKLSIDAIDSTGVAFDHWEKVKERDSLAAPLIESSELCFLNKTKVTVTNPNPSGHLVVAVNGNSLATASDKIEIPLQETTLLSAFVKDNLGGESHTATKTFTRLPLNPAQKKTNGKISVEYYEGFFTQLPDFDALDPIRRIESDSLTLDAIRPRAENHWAARFRGRFHVPETNVYRVLLESYDGSRLLIDGREVINNDGMHYEIRMDNYVALEKGEHSFEVHYFDFTRRETLRLWMNPIYHDLIDFNSYLK</sequence>
<dbReference type="InterPro" id="IPR011658">
    <property type="entry name" value="PA14_dom"/>
</dbReference>
<feature type="chain" id="PRO_5009603757" evidence="2">
    <location>
        <begin position="21"/>
        <end position="611"/>
    </location>
</feature>
<dbReference type="GO" id="GO:0003993">
    <property type="term" value="F:acid phosphatase activity"/>
    <property type="evidence" value="ECO:0007669"/>
    <property type="project" value="InterPro"/>
</dbReference>
<dbReference type="PANTHER" id="PTHR22953">
    <property type="entry name" value="ACID PHOSPHATASE RELATED"/>
    <property type="match status" value="1"/>
</dbReference>
<name>A0A1G4G441_9BACT</name>
<reference evidence="4 5" key="1">
    <citation type="submission" date="2016-08" db="EMBL/GenBank/DDBJ databases">
        <authorList>
            <person name="Seilhamer J.J."/>
        </authorList>
    </citation>
    <scope>NUCLEOTIDE SEQUENCE [LARGE SCALE GENOMIC DNA]</scope>
    <source>
        <strain evidence="4">ING2-E5A</strain>
    </source>
</reference>
<dbReference type="InterPro" id="IPR037524">
    <property type="entry name" value="PA14/GLEYA"/>
</dbReference>
<dbReference type="InterPro" id="IPR008963">
    <property type="entry name" value="Purple_acid_Pase-like_N"/>
</dbReference>
<evidence type="ECO:0000256" key="2">
    <source>
        <dbReference type="SAM" id="SignalP"/>
    </source>
</evidence>
<dbReference type="RefSeq" id="WP_083373134.1">
    <property type="nucleotide sequence ID" value="NZ_LT608328.1"/>
</dbReference>
<dbReference type="EMBL" id="LT608328">
    <property type="protein sequence ID" value="SCM55449.1"/>
    <property type="molecule type" value="Genomic_DNA"/>
</dbReference>
<dbReference type="InterPro" id="IPR004843">
    <property type="entry name" value="Calcineurin-like_PHP"/>
</dbReference>
<accession>A0A1G4G441</accession>
<dbReference type="Pfam" id="PF00149">
    <property type="entry name" value="Metallophos"/>
    <property type="match status" value="1"/>
</dbReference>
<dbReference type="SMART" id="SM00758">
    <property type="entry name" value="PA14"/>
    <property type="match status" value="1"/>
</dbReference>
<dbReference type="PROSITE" id="PS51820">
    <property type="entry name" value="PA14"/>
    <property type="match status" value="1"/>
</dbReference>
<evidence type="ECO:0000256" key="1">
    <source>
        <dbReference type="ARBA" id="ARBA00022729"/>
    </source>
</evidence>
<keyword evidence="5" id="KW-1185">Reference proteome</keyword>
<dbReference type="SUPFAM" id="SSF49363">
    <property type="entry name" value="Purple acid phosphatase, N-terminal domain"/>
    <property type="match status" value="1"/>
</dbReference>
<dbReference type="KEGG" id="pmuc:ING2E5A_0376"/>
<protein>
    <submittedName>
        <fullName evidence="4">PA14 domain protein</fullName>
    </submittedName>
</protein>
<dbReference type="Gene3D" id="3.90.182.10">
    <property type="entry name" value="Toxin - Anthrax Protective Antigen,domain 1"/>
    <property type="match status" value="1"/>
</dbReference>
<dbReference type="SUPFAM" id="SSF56988">
    <property type="entry name" value="Anthrax protective antigen"/>
    <property type="match status" value="1"/>
</dbReference>
<organism evidence="4 5">
    <name type="scientific">Petrimonas mucosa</name>
    <dbReference type="NCBI Taxonomy" id="1642646"/>
    <lineage>
        <taxon>Bacteria</taxon>
        <taxon>Pseudomonadati</taxon>
        <taxon>Bacteroidota</taxon>
        <taxon>Bacteroidia</taxon>
        <taxon>Bacteroidales</taxon>
        <taxon>Dysgonomonadaceae</taxon>
        <taxon>Petrimonas</taxon>
    </lineage>
</organism>
<dbReference type="AlphaFoldDB" id="A0A1G4G441"/>
<dbReference type="SUPFAM" id="SSF56300">
    <property type="entry name" value="Metallo-dependent phosphatases"/>
    <property type="match status" value="1"/>
</dbReference>
<dbReference type="Proteomes" id="UP000178485">
    <property type="component" value="Chromosome i"/>
</dbReference>
<dbReference type="Gene3D" id="3.60.21.10">
    <property type="match status" value="1"/>
</dbReference>
<evidence type="ECO:0000313" key="4">
    <source>
        <dbReference type="EMBL" id="SCM55449.1"/>
    </source>
</evidence>
<proteinExistence type="predicted"/>
<dbReference type="InterPro" id="IPR039331">
    <property type="entry name" value="PAPs-like"/>
</dbReference>
<feature type="domain" description="PA14" evidence="3">
    <location>
        <begin position="472"/>
        <end position="609"/>
    </location>
</feature>
<keyword evidence="1 2" id="KW-0732">Signal</keyword>
<dbReference type="InterPro" id="IPR029052">
    <property type="entry name" value="Metallo-depent_PP-like"/>
</dbReference>